<dbReference type="PANTHER" id="PTHR23138:SF142">
    <property type="entry name" value="RAN-BINDING PROTEIN 3B-RELATED"/>
    <property type="match status" value="1"/>
</dbReference>
<dbReference type="Proteomes" id="UP001634394">
    <property type="component" value="Unassembled WGS sequence"/>
</dbReference>
<evidence type="ECO:0000256" key="2">
    <source>
        <dbReference type="ARBA" id="ARBA00023242"/>
    </source>
</evidence>
<feature type="compositionally biased region" description="Polar residues" evidence="3">
    <location>
        <begin position="16"/>
        <end position="26"/>
    </location>
</feature>
<evidence type="ECO:0000313" key="6">
    <source>
        <dbReference type="Proteomes" id="UP001634394"/>
    </source>
</evidence>
<evidence type="ECO:0000313" key="5">
    <source>
        <dbReference type="EMBL" id="KAL3869707.1"/>
    </source>
</evidence>
<evidence type="ECO:0000256" key="3">
    <source>
        <dbReference type="SAM" id="MobiDB-lite"/>
    </source>
</evidence>
<feature type="region of interest" description="Disordered" evidence="3">
    <location>
        <begin position="137"/>
        <end position="215"/>
    </location>
</feature>
<feature type="region of interest" description="Disordered" evidence="3">
    <location>
        <begin position="1"/>
        <end position="49"/>
    </location>
</feature>
<dbReference type="InterPro" id="IPR011993">
    <property type="entry name" value="PH-like_dom_sf"/>
</dbReference>
<name>A0ABD3WAE3_SINWO</name>
<dbReference type="AlphaFoldDB" id="A0ABD3WAE3"/>
<sequence length="506" mass="55568">MADIDAAVKSEEKLDTGQSDCSAEQAESSKTPSSEHSTSSNGVTSVMKTSPFQPLKPTIFMPGMNIVGNNPFAPKPVLKTDVVSTSSNMMYSSPGAASSPTKFVLRPSALSTHLHNLTEKEEVKPVVSSISSILKPAKLPDPTKGFGHKVEHTDTSKRSEKENQADSSVKERPREASSDISSSRPEDYSVVALKERVPDSSSPNDSNVNTSNGAPIFGQNLTEKVTGVYTSSNGAVSSTGFVFGENLAERVIHDANALAASNSPSKAEESSQSPDSTELTISEKAQTLEESAREYQAMHDRKRKLKEVEILTGEEDESNVLQANAKLFVFDSLQQTWIERGRGLIRLNDMKTYDSISFQSRIVMRTHGSLRVILNTKIWPGMMVERASQKSIRLTGTDGEEGVKVFLLVTNLKDNETILRALDWRIQQLRVDEEKSKHEHTSKGDKRKAEPESPIEEFEPKKIQKTDDDISVSLRREESDSSVLDPETEASSESHASSFTLRTDSD</sequence>
<dbReference type="PANTHER" id="PTHR23138">
    <property type="entry name" value="RAN BINDING PROTEIN"/>
    <property type="match status" value="1"/>
</dbReference>
<comment type="caution">
    <text evidence="5">The sequence shown here is derived from an EMBL/GenBank/DDBJ whole genome shotgun (WGS) entry which is preliminary data.</text>
</comment>
<feature type="region of interest" description="Disordered" evidence="3">
    <location>
        <begin position="259"/>
        <end position="281"/>
    </location>
</feature>
<feature type="domain" description="RanBD1" evidence="4">
    <location>
        <begin position="306"/>
        <end position="385"/>
    </location>
</feature>
<feature type="compositionally biased region" description="Low complexity" evidence="3">
    <location>
        <begin position="199"/>
        <end position="212"/>
    </location>
</feature>
<dbReference type="Gene3D" id="2.30.29.30">
    <property type="entry name" value="Pleckstrin-homology domain (PH domain)/Phosphotyrosine-binding domain (PTB)"/>
    <property type="match status" value="1"/>
</dbReference>
<evidence type="ECO:0000256" key="1">
    <source>
        <dbReference type="ARBA" id="ARBA00004123"/>
    </source>
</evidence>
<feature type="compositionally biased region" description="Low complexity" evidence="3">
    <location>
        <begin position="489"/>
        <end position="498"/>
    </location>
</feature>
<dbReference type="SUPFAM" id="SSF50729">
    <property type="entry name" value="PH domain-like"/>
    <property type="match status" value="1"/>
</dbReference>
<dbReference type="SMART" id="SM00160">
    <property type="entry name" value="RanBD"/>
    <property type="match status" value="1"/>
</dbReference>
<dbReference type="PROSITE" id="PS50196">
    <property type="entry name" value="RANBD1"/>
    <property type="match status" value="1"/>
</dbReference>
<feature type="compositionally biased region" description="Low complexity" evidence="3">
    <location>
        <begin position="28"/>
        <end position="40"/>
    </location>
</feature>
<dbReference type="Pfam" id="PF00638">
    <property type="entry name" value="Ran_BP1"/>
    <property type="match status" value="1"/>
</dbReference>
<keyword evidence="2" id="KW-0539">Nucleus</keyword>
<dbReference type="GO" id="GO:0005634">
    <property type="term" value="C:nucleus"/>
    <property type="evidence" value="ECO:0007669"/>
    <property type="project" value="UniProtKB-SubCell"/>
</dbReference>
<reference evidence="5 6" key="1">
    <citation type="submission" date="2024-11" db="EMBL/GenBank/DDBJ databases">
        <title>Chromosome-level genome assembly of the freshwater bivalve Anodonta woodiana.</title>
        <authorList>
            <person name="Chen X."/>
        </authorList>
    </citation>
    <scope>NUCLEOTIDE SEQUENCE [LARGE SCALE GENOMIC DNA]</scope>
    <source>
        <strain evidence="5">MN2024</strain>
        <tissue evidence="5">Gills</tissue>
    </source>
</reference>
<gene>
    <name evidence="5" type="ORF">ACJMK2_042358</name>
</gene>
<feature type="region of interest" description="Disordered" evidence="3">
    <location>
        <begin position="433"/>
        <end position="506"/>
    </location>
</feature>
<feature type="compositionally biased region" description="Basic and acidic residues" evidence="3">
    <location>
        <begin position="433"/>
        <end position="451"/>
    </location>
</feature>
<feature type="compositionally biased region" description="Basic and acidic residues" evidence="3">
    <location>
        <begin position="458"/>
        <end position="479"/>
    </location>
</feature>
<dbReference type="CDD" id="cd13180">
    <property type="entry name" value="RanBD_RanBP3"/>
    <property type="match status" value="1"/>
</dbReference>
<comment type="subcellular location">
    <subcellularLocation>
        <location evidence="1">Nucleus</location>
    </subcellularLocation>
</comment>
<proteinExistence type="predicted"/>
<feature type="compositionally biased region" description="Basic and acidic residues" evidence="3">
    <location>
        <begin position="148"/>
        <end position="177"/>
    </location>
</feature>
<dbReference type="EMBL" id="JBJQND010000008">
    <property type="protein sequence ID" value="KAL3869707.1"/>
    <property type="molecule type" value="Genomic_DNA"/>
</dbReference>
<accession>A0ABD3WAE3</accession>
<dbReference type="InterPro" id="IPR045255">
    <property type="entry name" value="RanBP1-like"/>
</dbReference>
<dbReference type="InterPro" id="IPR000156">
    <property type="entry name" value="Ran_bind_dom"/>
</dbReference>
<feature type="compositionally biased region" description="Basic and acidic residues" evidence="3">
    <location>
        <begin position="1"/>
        <end position="15"/>
    </location>
</feature>
<evidence type="ECO:0000259" key="4">
    <source>
        <dbReference type="PROSITE" id="PS50196"/>
    </source>
</evidence>
<protein>
    <recommendedName>
        <fullName evidence="4">RanBD1 domain-containing protein</fullName>
    </recommendedName>
</protein>
<organism evidence="5 6">
    <name type="scientific">Sinanodonta woodiana</name>
    <name type="common">Chinese pond mussel</name>
    <name type="synonym">Anodonta woodiana</name>
    <dbReference type="NCBI Taxonomy" id="1069815"/>
    <lineage>
        <taxon>Eukaryota</taxon>
        <taxon>Metazoa</taxon>
        <taxon>Spiralia</taxon>
        <taxon>Lophotrochozoa</taxon>
        <taxon>Mollusca</taxon>
        <taxon>Bivalvia</taxon>
        <taxon>Autobranchia</taxon>
        <taxon>Heteroconchia</taxon>
        <taxon>Palaeoheterodonta</taxon>
        <taxon>Unionida</taxon>
        <taxon>Unionoidea</taxon>
        <taxon>Unionidae</taxon>
        <taxon>Unioninae</taxon>
        <taxon>Sinanodonta</taxon>
    </lineage>
</organism>
<keyword evidence="6" id="KW-1185">Reference proteome</keyword>